<evidence type="ECO:0000313" key="4">
    <source>
        <dbReference type="Proteomes" id="UP000186817"/>
    </source>
</evidence>
<dbReference type="InterPro" id="IPR000571">
    <property type="entry name" value="Znf_CCCH"/>
</dbReference>
<sequence>MPANFLFDWKNSLASVKNTFIHVDDGELEWWDPTRPLRRTRSCPGLLQAPVEAEKETSEAFRLQPVLPKAGFAWEDSTDAGERSASKESMDSTPMEASMLERNLRLHQLGNCKPCSYYYFKDDGCRNGDSCEFCHFCSPAAVKENKRRLKRDARRERRQAHLEAAREAAQDKDGFEFDPCYNIRAEMQALMPGVSSQQPLRCNRSNGLKADFEFSLRFKGNSSAAACQIWGFDAPGRLGTACKFSGVLAEQDLRQGPLAVDAPWGPHLSSLQPTKPPDKHRIKRETSEEALMTLGQDNI</sequence>
<dbReference type="EMBL" id="LSRX01000097">
    <property type="protein sequence ID" value="OLQ09452.1"/>
    <property type="molecule type" value="Genomic_DNA"/>
</dbReference>
<evidence type="ECO:0000256" key="1">
    <source>
        <dbReference type="PROSITE-ProRule" id="PRU00723"/>
    </source>
</evidence>
<dbReference type="GO" id="GO:0008270">
    <property type="term" value="F:zinc ion binding"/>
    <property type="evidence" value="ECO:0007669"/>
    <property type="project" value="UniProtKB-KW"/>
</dbReference>
<keyword evidence="1" id="KW-0479">Metal-binding</keyword>
<dbReference type="Proteomes" id="UP000186817">
    <property type="component" value="Unassembled WGS sequence"/>
</dbReference>
<proteinExistence type="predicted"/>
<reference evidence="3 4" key="1">
    <citation type="submission" date="2016-02" db="EMBL/GenBank/DDBJ databases">
        <title>Genome analysis of coral dinoflagellate symbionts highlights evolutionary adaptations to a symbiotic lifestyle.</title>
        <authorList>
            <person name="Aranda M."/>
            <person name="Li Y."/>
            <person name="Liew Y.J."/>
            <person name="Baumgarten S."/>
            <person name="Simakov O."/>
            <person name="Wilson M."/>
            <person name="Piel J."/>
            <person name="Ashoor H."/>
            <person name="Bougouffa S."/>
            <person name="Bajic V.B."/>
            <person name="Ryu T."/>
            <person name="Ravasi T."/>
            <person name="Bayer T."/>
            <person name="Micklem G."/>
            <person name="Kim H."/>
            <person name="Bhak J."/>
            <person name="Lajeunesse T.C."/>
            <person name="Voolstra C.R."/>
        </authorList>
    </citation>
    <scope>NUCLEOTIDE SEQUENCE [LARGE SCALE GENOMIC DNA]</scope>
    <source>
        <strain evidence="3 4">CCMP2467</strain>
    </source>
</reference>
<dbReference type="PROSITE" id="PS50103">
    <property type="entry name" value="ZF_C3H1"/>
    <property type="match status" value="1"/>
</dbReference>
<keyword evidence="1" id="KW-0862">Zinc</keyword>
<protein>
    <recommendedName>
        <fullName evidence="2">C3H1-type domain-containing protein</fullName>
    </recommendedName>
</protein>
<dbReference type="OrthoDB" id="435819at2759"/>
<organism evidence="3 4">
    <name type="scientific">Symbiodinium microadriaticum</name>
    <name type="common">Dinoflagellate</name>
    <name type="synonym">Zooxanthella microadriatica</name>
    <dbReference type="NCBI Taxonomy" id="2951"/>
    <lineage>
        <taxon>Eukaryota</taxon>
        <taxon>Sar</taxon>
        <taxon>Alveolata</taxon>
        <taxon>Dinophyceae</taxon>
        <taxon>Suessiales</taxon>
        <taxon>Symbiodiniaceae</taxon>
        <taxon>Symbiodinium</taxon>
    </lineage>
</organism>
<accession>A0A1Q9EPU6</accession>
<keyword evidence="1" id="KW-0863">Zinc-finger</keyword>
<gene>
    <name evidence="3" type="ORF">AK812_SmicGene6965</name>
</gene>
<evidence type="ECO:0000313" key="3">
    <source>
        <dbReference type="EMBL" id="OLQ09452.1"/>
    </source>
</evidence>
<feature type="domain" description="C3H1-type" evidence="2">
    <location>
        <begin position="114"/>
        <end position="138"/>
    </location>
</feature>
<name>A0A1Q9EPU6_SYMMI</name>
<evidence type="ECO:0000259" key="2">
    <source>
        <dbReference type="PROSITE" id="PS50103"/>
    </source>
</evidence>
<feature type="zinc finger region" description="C3H1-type" evidence="1">
    <location>
        <begin position="114"/>
        <end position="138"/>
    </location>
</feature>
<dbReference type="AlphaFoldDB" id="A0A1Q9EPU6"/>
<comment type="caution">
    <text evidence="3">The sequence shown here is derived from an EMBL/GenBank/DDBJ whole genome shotgun (WGS) entry which is preliminary data.</text>
</comment>
<keyword evidence="4" id="KW-1185">Reference proteome</keyword>